<dbReference type="SMART" id="SM00220">
    <property type="entry name" value="S_TKc"/>
    <property type="match status" value="1"/>
</dbReference>
<dbReference type="GO" id="GO:0004674">
    <property type="term" value="F:protein serine/threonine kinase activity"/>
    <property type="evidence" value="ECO:0007669"/>
    <property type="project" value="UniProtKB-KW"/>
</dbReference>
<feature type="region of interest" description="Disordered" evidence="11">
    <location>
        <begin position="933"/>
        <end position="959"/>
    </location>
</feature>
<sequence>MVVVHRAPRQSNIYQAQPAMHQPQQHQQQQQQQTAAPTALSGYEPLDVIGNGTFGIIRKVRRLSDDRMFARKELNFERMSERDRKQIVAEVNILRTLGHDNIVKYEERFVDKDRGILYIVMEYCEGGDLGSVIKRYRRSDSYLQEETVWCYLAQMTRALDACHYRGIPPDPLPQPDDCSPLAHIIDIDPPSNAQATAAATAAAATAAGSPHQSGLAVLHRDLKPENVFLDALGNIKLGDFGLSKQVGTAELARTYVGTPYYMSPELATGGPYDAKSDIWALGCIAYELCARKPPFDAANQADLTIKIKAGEVPHLPAQYSPELGKVIRAMLSLNPRSRPTTRQLLQVYQIQLCLKHLDVNTLARNLIAEREELRYTQNQLEAAEAEIHRREAALQATPSSITDADRQAFAARVAELEEHSLSLSSRLAEVEAREAKVAANEIDQEKRRADLEKKYLCWYEGERKRAEEVLRENRERAEEMRVRRESRERARAVRKSGGPAGASSTTVGGNSSAGEGTGRSGRGSGASEDVGGDGADSGLDASEDGLVVHAPKPADGNVTTRTRRPPRVSAIRGADATGGGEMSYIAASRYMNTTGAGTSIVLPTSSSARNMRTFPQGTNVLPARRIVSGPRASRISIAAAPTHAGEQTTTMMDVDTSVFGGHAGGHHLHIRERLLGVHPVGSPRSVLRGPGGGGGGPDTSSARLLGRGLLHHARPPSAARLGGLLGAGGDEVVVEMDQSPAPASGSSAVSSARSVKAARVSRAQVDAERVEEDEDEEGEAEGGEVGRAGLGGSGDEWIDQDAMESGGSARTSTSPSLVGASAMTTGMAHSDHLIPFGSGGARGTNSAEHRVQPPGVDLHAWRGRGDEMELEEDDSAETDNASLERRPVQSSGGGREASSHATSGFDSDVAMESPVVVKVRQAYRRSMAAVHQNSSEVSSLGNQQHGSSAGGVPQSPSANRLQQHFGRLHLGDGQSQSQAQQSYTPPMPLSAPTQDCDEENPLGPAPAGRRGPMRATKSSDGLGLVSSPSAVGTAALFDRNEDDLPSPFIKRVTRIESPVTTGSAGSSAPSSEGSSSSHAHAHAAGRVLSAHQVAGNSNHHGFSIRSSSSNNLLAKAVAGSAAAAQKLAAAEEHQRRAGVRAAAADIENQRPTVTTTTTTGVATRDKNTSIYPALPVSDGLGAGAERASAYQAIRARRQSATAGLVLGSTGTTTGAAAAAAAASATGTGTARGAAALSTRPSVGAARRLSTAAGVGVANGAPPSRILASGSSTTGLSSKAGGGVVGRTSLKPGVGAGGPGASRGSISAAATANGPPTVPLGGANVLIPGAGRRRSILHKRE</sequence>
<evidence type="ECO:0000256" key="8">
    <source>
        <dbReference type="ARBA" id="ARBA00047899"/>
    </source>
</evidence>
<evidence type="ECO:0000256" key="1">
    <source>
        <dbReference type="ARBA" id="ARBA00010886"/>
    </source>
</evidence>
<feature type="region of interest" description="Disordered" evidence="11">
    <location>
        <begin position="830"/>
        <end position="906"/>
    </location>
</feature>
<dbReference type="PANTHER" id="PTHR44899:SF10">
    <property type="entry name" value="NIMA-RELATED KINASE 2"/>
    <property type="match status" value="1"/>
</dbReference>
<feature type="binding site" evidence="10">
    <location>
        <position position="72"/>
    </location>
    <ligand>
        <name>ATP</name>
        <dbReference type="ChEBI" id="CHEBI:30616"/>
    </ligand>
</feature>
<dbReference type="InterPro" id="IPR008271">
    <property type="entry name" value="Ser/Thr_kinase_AS"/>
</dbReference>
<evidence type="ECO:0000256" key="6">
    <source>
        <dbReference type="ARBA" id="ARBA00022777"/>
    </source>
</evidence>
<dbReference type="Gene3D" id="3.30.200.20">
    <property type="entry name" value="Phosphorylase Kinase, domain 1"/>
    <property type="match status" value="2"/>
</dbReference>
<gene>
    <name evidence="13" type="ORF">A4X06_0g5147</name>
</gene>
<name>A0A8X7MRJ4_9BASI</name>
<feature type="compositionally biased region" description="Basic and acidic residues" evidence="11">
    <location>
        <begin position="474"/>
        <end position="491"/>
    </location>
</feature>
<feature type="compositionally biased region" description="Acidic residues" evidence="11">
    <location>
        <begin position="868"/>
        <end position="877"/>
    </location>
</feature>
<feature type="region of interest" description="Disordered" evidence="11">
    <location>
        <begin position="971"/>
        <end position="1027"/>
    </location>
</feature>
<dbReference type="SUPFAM" id="SSF56112">
    <property type="entry name" value="Protein kinase-like (PK-like)"/>
    <property type="match status" value="1"/>
</dbReference>
<feature type="region of interest" description="Disordered" evidence="11">
    <location>
        <begin position="17"/>
        <end position="37"/>
    </location>
</feature>
<evidence type="ECO:0000256" key="11">
    <source>
        <dbReference type="SAM" id="MobiDB-lite"/>
    </source>
</evidence>
<comment type="caution">
    <text evidence="13">The sequence shown here is derived from an EMBL/GenBank/DDBJ whole genome shotgun (WGS) entry which is preliminary data.</text>
</comment>
<feature type="compositionally biased region" description="Low complexity" evidence="11">
    <location>
        <begin position="739"/>
        <end position="763"/>
    </location>
</feature>
<feature type="region of interest" description="Disordered" evidence="11">
    <location>
        <begin position="738"/>
        <end position="818"/>
    </location>
</feature>
<accession>A0A8X7MRJ4</accession>
<organism evidence="13 14">
    <name type="scientific">Tilletia controversa</name>
    <name type="common">dwarf bunt fungus</name>
    <dbReference type="NCBI Taxonomy" id="13291"/>
    <lineage>
        <taxon>Eukaryota</taxon>
        <taxon>Fungi</taxon>
        <taxon>Dikarya</taxon>
        <taxon>Basidiomycota</taxon>
        <taxon>Ustilaginomycotina</taxon>
        <taxon>Exobasidiomycetes</taxon>
        <taxon>Tilletiales</taxon>
        <taxon>Tilletiaceae</taxon>
        <taxon>Tilletia</taxon>
    </lineage>
</organism>
<feature type="compositionally biased region" description="Low complexity" evidence="11">
    <location>
        <begin position="1005"/>
        <end position="1015"/>
    </location>
</feature>
<feature type="compositionally biased region" description="Gly residues" evidence="11">
    <location>
        <begin position="783"/>
        <end position="794"/>
    </location>
</feature>
<dbReference type="InterPro" id="IPR051131">
    <property type="entry name" value="NEK_Ser/Thr_kinase_NIMA"/>
</dbReference>
<feature type="compositionally biased region" description="Low complexity" evidence="11">
    <location>
        <begin position="1062"/>
        <end position="1083"/>
    </location>
</feature>
<feature type="region of interest" description="Disordered" evidence="11">
    <location>
        <begin position="1055"/>
        <end position="1083"/>
    </location>
</feature>
<keyword evidence="3" id="KW-0723">Serine/threonine-protein kinase</keyword>
<evidence type="ECO:0000256" key="4">
    <source>
        <dbReference type="ARBA" id="ARBA00022679"/>
    </source>
</evidence>
<keyword evidence="14" id="KW-1185">Reference proteome</keyword>
<keyword evidence="5 10" id="KW-0547">Nucleotide-binding</keyword>
<dbReference type="EMBL" id="LWDE02000608">
    <property type="protein sequence ID" value="KAE8246157.1"/>
    <property type="molecule type" value="Genomic_DNA"/>
</dbReference>
<dbReference type="Pfam" id="PF00069">
    <property type="entry name" value="Pkinase"/>
    <property type="match status" value="2"/>
</dbReference>
<dbReference type="GO" id="GO:0005524">
    <property type="term" value="F:ATP binding"/>
    <property type="evidence" value="ECO:0007669"/>
    <property type="project" value="UniProtKB-UniRule"/>
</dbReference>
<dbReference type="InterPro" id="IPR000719">
    <property type="entry name" value="Prot_kinase_dom"/>
</dbReference>
<evidence type="ECO:0000259" key="12">
    <source>
        <dbReference type="PROSITE" id="PS50011"/>
    </source>
</evidence>
<proteinExistence type="inferred from homology"/>
<keyword evidence="6" id="KW-0418">Kinase</keyword>
<evidence type="ECO:0000313" key="14">
    <source>
        <dbReference type="Proteomes" id="UP000077684"/>
    </source>
</evidence>
<feature type="compositionally biased region" description="Low complexity" evidence="11">
    <location>
        <begin position="1301"/>
        <end position="1311"/>
    </location>
</feature>
<feature type="compositionally biased region" description="Polar residues" evidence="11">
    <location>
        <begin position="933"/>
        <end position="947"/>
    </location>
</feature>
<dbReference type="Proteomes" id="UP000077684">
    <property type="component" value="Unassembled WGS sequence"/>
</dbReference>
<reference evidence="13" key="1">
    <citation type="submission" date="2016-04" db="EMBL/GenBank/DDBJ databases">
        <authorList>
            <person name="Nguyen H.D."/>
            <person name="Samba Siva P."/>
            <person name="Cullis J."/>
            <person name="Levesque C.A."/>
            <person name="Hambleton S."/>
        </authorList>
    </citation>
    <scope>NUCLEOTIDE SEQUENCE</scope>
    <source>
        <strain evidence="13">DAOMC 236426</strain>
    </source>
</reference>
<keyword evidence="4" id="KW-0808">Transferase</keyword>
<feature type="region of interest" description="Disordered" evidence="11">
    <location>
        <begin position="474"/>
        <end position="542"/>
    </location>
</feature>
<keyword evidence="7 10" id="KW-0067">ATP-binding</keyword>
<dbReference type="CDD" id="cd08217">
    <property type="entry name" value="STKc_Nek2"/>
    <property type="match status" value="1"/>
</dbReference>
<comment type="similarity">
    <text evidence="1">Belongs to the protein kinase superfamily. NEK Ser/Thr protein kinase family. NIMA subfamily.</text>
</comment>
<dbReference type="PROSITE" id="PS00107">
    <property type="entry name" value="PROTEIN_KINASE_ATP"/>
    <property type="match status" value="1"/>
</dbReference>
<feature type="compositionally biased region" description="Acidic residues" evidence="11">
    <location>
        <begin position="769"/>
        <end position="782"/>
    </location>
</feature>
<evidence type="ECO:0000256" key="9">
    <source>
        <dbReference type="ARBA" id="ARBA00048679"/>
    </source>
</evidence>
<dbReference type="PANTHER" id="PTHR44899">
    <property type="entry name" value="CAMK FAMILY PROTEIN KINASE"/>
    <property type="match status" value="1"/>
</dbReference>
<protein>
    <recommendedName>
        <fullName evidence="2">non-specific serine/threonine protein kinase</fullName>
        <ecNumber evidence="2">2.7.11.1</ecNumber>
    </recommendedName>
</protein>
<evidence type="ECO:0000256" key="5">
    <source>
        <dbReference type="ARBA" id="ARBA00022741"/>
    </source>
</evidence>
<feature type="region of interest" description="Disordered" evidence="11">
    <location>
        <begin position="1289"/>
        <end position="1325"/>
    </location>
</feature>
<dbReference type="EC" id="2.7.11.1" evidence="2"/>
<comment type="catalytic activity">
    <reaction evidence="9">
        <text>L-seryl-[protein] + ATP = O-phospho-L-seryl-[protein] + ADP + H(+)</text>
        <dbReference type="Rhea" id="RHEA:17989"/>
        <dbReference type="Rhea" id="RHEA-COMP:9863"/>
        <dbReference type="Rhea" id="RHEA-COMP:11604"/>
        <dbReference type="ChEBI" id="CHEBI:15378"/>
        <dbReference type="ChEBI" id="CHEBI:29999"/>
        <dbReference type="ChEBI" id="CHEBI:30616"/>
        <dbReference type="ChEBI" id="CHEBI:83421"/>
        <dbReference type="ChEBI" id="CHEBI:456216"/>
        <dbReference type="EC" id="2.7.11.1"/>
    </reaction>
</comment>
<evidence type="ECO:0000256" key="3">
    <source>
        <dbReference type="ARBA" id="ARBA00022527"/>
    </source>
</evidence>
<evidence type="ECO:0000256" key="10">
    <source>
        <dbReference type="PROSITE-ProRule" id="PRU10141"/>
    </source>
</evidence>
<reference evidence="13" key="2">
    <citation type="journal article" date="2019" name="IMA Fungus">
        <title>Genome sequencing and comparison of five Tilletia species to identify candidate genes for the detection of regulated species infecting wheat.</title>
        <authorList>
            <person name="Nguyen H.D.T."/>
            <person name="Sultana T."/>
            <person name="Kesanakurti P."/>
            <person name="Hambleton S."/>
        </authorList>
    </citation>
    <scope>NUCLEOTIDE SEQUENCE</scope>
    <source>
        <strain evidence="13">DAOMC 236426</strain>
    </source>
</reference>
<dbReference type="FunFam" id="3.30.200.20:FF:000097">
    <property type="entry name" value="Probable serine/threonine-protein kinase nek1"/>
    <property type="match status" value="1"/>
</dbReference>
<feature type="compositionally biased region" description="Gly residues" evidence="11">
    <location>
        <begin position="515"/>
        <end position="524"/>
    </location>
</feature>
<evidence type="ECO:0000313" key="13">
    <source>
        <dbReference type="EMBL" id="KAE8246157.1"/>
    </source>
</evidence>
<dbReference type="InterPro" id="IPR011009">
    <property type="entry name" value="Kinase-like_dom_sf"/>
</dbReference>
<dbReference type="Gene3D" id="1.10.510.10">
    <property type="entry name" value="Transferase(Phosphotransferase) domain 1"/>
    <property type="match status" value="2"/>
</dbReference>
<evidence type="ECO:0000256" key="2">
    <source>
        <dbReference type="ARBA" id="ARBA00012513"/>
    </source>
</evidence>
<feature type="domain" description="Protein kinase" evidence="12">
    <location>
        <begin position="43"/>
        <end position="352"/>
    </location>
</feature>
<dbReference type="PROSITE" id="PS50011">
    <property type="entry name" value="PROTEIN_KINASE_DOM"/>
    <property type="match status" value="1"/>
</dbReference>
<dbReference type="PROSITE" id="PS00108">
    <property type="entry name" value="PROTEIN_KINASE_ST"/>
    <property type="match status" value="1"/>
</dbReference>
<comment type="catalytic activity">
    <reaction evidence="8">
        <text>L-threonyl-[protein] + ATP = O-phospho-L-threonyl-[protein] + ADP + H(+)</text>
        <dbReference type="Rhea" id="RHEA:46608"/>
        <dbReference type="Rhea" id="RHEA-COMP:11060"/>
        <dbReference type="Rhea" id="RHEA-COMP:11605"/>
        <dbReference type="ChEBI" id="CHEBI:15378"/>
        <dbReference type="ChEBI" id="CHEBI:30013"/>
        <dbReference type="ChEBI" id="CHEBI:30616"/>
        <dbReference type="ChEBI" id="CHEBI:61977"/>
        <dbReference type="ChEBI" id="CHEBI:456216"/>
        <dbReference type="EC" id="2.7.11.1"/>
    </reaction>
</comment>
<evidence type="ECO:0000256" key="7">
    <source>
        <dbReference type="ARBA" id="ARBA00022840"/>
    </source>
</evidence>
<dbReference type="InterPro" id="IPR017441">
    <property type="entry name" value="Protein_kinase_ATP_BS"/>
</dbReference>